<feature type="domain" description="dUTPase-like" evidence="5">
    <location>
        <begin position="28"/>
        <end position="157"/>
    </location>
</feature>
<dbReference type="InterPro" id="IPR033704">
    <property type="entry name" value="dUTPase_trimeric"/>
</dbReference>
<keyword evidence="3" id="KW-0378">Hydrolase</keyword>
<sequence>METIKNEWGRQMNKNENEFEQVTGYHDAIMPTRKTEFSAGYDLACYHSGSVKPGEVKLLETGVKCKVNPDEYIQLHLRSSVGIKNSVMLANGTGIIDADYYNNETNEGHIMIPIRNIGTTPFEYKVGENLAQLVFMPYRVTSRDNATAKRTGGFGSTNE</sequence>
<keyword evidence="4" id="KW-0546">Nucleotide metabolism</keyword>
<comment type="similarity">
    <text evidence="1">Belongs to the dUTPase family.</text>
</comment>
<dbReference type="EC" id="3.6.1.23" evidence="2"/>
<dbReference type="GO" id="GO:0000287">
    <property type="term" value="F:magnesium ion binding"/>
    <property type="evidence" value="ECO:0007669"/>
    <property type="project" value="InterPro"/>
</dbReference>
<protein>
    <recommendedName>
        <fullName evidence="2">dUTP diphosphatase</fullName>
        <ecNumber evidence="2">3.6.1.23</ecNumber>
    </recommendedName>
</protein>
<dbReference type="GO" id="GO:0004170">
    <property type="term" value="F:dUTP diphosphatase activity"/>
    <property type="evidence" value="ECO:0007669"/>
    <property type="project" value="UniProtKB-EC"/>
</dbReference>
<dbReference type="InterPro" id="IPR029054">
    <property type="entry name" value="dUTPase-like"/>
</dbReference>
<organism evidence="6">
    <name type="scientific">Myoviridae sp. cteaT5</name>
    <dbReference type="NCBI Taxonomy" id="2826676"/>
    <lineage>
        <taxon>Viruses</taxon>
        <taxon>Duplodnaviria</taxon>
        <taxon>Heunggongvirae</taxon>
        <taxon>Uroviricota</taxon>
        <taxon>Caudoviricetes</taxon>
    </lineage>
</organism>
<dbReference type="CDD" id="cd07557">
    <property type="entry name" value="trimeric_dUTPase"/>
    <property type="match status" value="1"/>
</dbReference>
<dbReference type="PANTHER" id="PTHR11241:SF0">
    <property type="entry name" value="DEOXYURIDINE 5'-TRIPHOSPHATE NUCLEOTIDOHYDROLASE"/>
    <property type="match status" value="1"/>
</dbReference>
<accession>A0A8S5NQK7</accession>
<dbReference type="SUPFAM" id="SSF51283">
    <property type="entry name" value="dUTPase-like"/>
    <property type="match status" value="1"/>
</dbReference>
<evidence type="ECO:0000256" key="1">
    <source>
        <dbReference type="ARBA" id="ARBA00006581"/>
    </source>
</evidence>
<evidence type="ECO:0000256" key="4">
    <source>
        <dbReference type="ARBA" id="ARBA00023080"/>
    </source>
</evidence>
<evidence type="ECO:0000313" key="6">
    <source>
        <dbReference type="EMBL" id="DAD97022.1"/>
    </source>
</evidence>
<evidence type="ECO:0000256" key="3">
    <source>
        <dbReference type="ARBA" id="ARBA00022801"/>
    </source>
</evidence>
<dbReference type="InterPro" id="IPR008181">
    <property type="entry name" value="dUTPase"/>
</dbReference>
<dbReference type="EMBL" id="BK015228">
    <property type="protein sequence ID" value="DAD97022.1"/>
    <property type="molecule type" value="Genomic_DNA"/>
</dbReference>
<dbReference type="GO" id="GO:0046081">
    <property type="term" value="P:dUTP catabolic process"/>
    <property type="evidence" value="ECO:0007669"/>
    <property type="project" value="InterPro"/>
</dbReference>
<evidence type="ECO:0000259" key="5">
    <source>
        <dbReference type="Pfam" id="PF00692"/>
    </source>
</evidence>
<reference evidence="6" key="1">
    <citation type="journal article" date="2021" name="Proc. Natl. Acad. Sci. U.S.A.">
        <title>A Catalog of Tens of Thousands of Viruses from Human Metagenomes Reveals Hidden Associations with Chronic Diseases.</title>
        <authorList>
            <person name="Tisza M.J."/>
            <person name="Buck C.B."/>
        </authorList>
    </citation>
    <scope>NUCLEOTIDE SEQUENCE</scope>
    <source>
        <strain evidence="6">CteaT5</strain>
    </source>
</reference>
<dbReference type="PANTHER" id="PTHR11241">
    <property type="entry name" value="DEOXYURIDINE 5'-TRIPHOSPHATE NUCLEOTIDOHYDROLASE"/>
    <property type="match status" value="1"/>
</dbReference>
<evidence type="ECO:0000256" key="2">
    <source>
        <dbReference type="ARBA" id="ARBA00012379"/>
    </source>
</evidence>
<dbReference type="GO" id="GO:0006226">
    <property type="term" value="P:dUMP biosynthetic process"/>
    <property type="evidence" value="ECO:0007669"/>
    <property type="project" value="InterPro"/>
</dbReference>
<dbReference type="Gene3D" id="2.70.40.10">
    <property type="match status" value="1"/>
</dbReference>
<dbReference type="InterPro" id="IPR036157">
    <property type="entry name" value="dUTPase-like_sf"/>
</dbReference>
<name>A0A8S5NQK7_9CAUD</name>
<proteinExistence type="inferred from homology"/>
<dbReference type="Pfam" id="PF00692">
    <property type="entry name" value="dUTPase"/>
    <property type="match status" value="1"/>
</dbReference>